<sequence length="123" mass="13864">MFLLKVFCMAPGTNDEQHSSDALESIMAASRRSIVGEEKWQGGVLGVRSRVLEEGMQSYLAKGGRIAWSEAIEFILLNASSWNFLWLLFVYIFSLKPLLLNWEYVGVKTGMVGCEPFELSRPL</sequence>
<evidence type="ECO:0000313" key="2">
    <source>
        <dbReference type="Proteomes" id="UP001327560"/>
    </source>
</evidence>
<accession>A0AAQ3QAJ3</accession>
<organism evidence="1 2">
    <name type="scientific">Canna indica</name>
    <name type="common">Indian-shot</name>
    <dbReference type="NCBI Taxonomy" id="4628"/>
    <lineage>
        <taxon>Eukaryota</taxon>
        <taxon>Viridiplantae</taxon>
        <taxon>Streptophyta</taxon>
        <taxon>Embryophyta</taxon>
        <taxon>Tracheophyta</taxon>
        <taxon>Spermatophyta</taxon>
        <taxon>Magnoliopsida</taxon>
        <taxon>Liliopsida</taxon>
        <taxon>Zingiberales</taxon>
        <taxon>Cannaceae</taxon>
        <taxon>Canna</taxon>
    </lineage>
</organism>
<evidence type="ECO:0000313" key="1">
    <source>
        <dbReference type="EMBL" id="WOL01605.1"/>
    </source>
</evidence>
<dbReference type="Proteomes" id="UP001327560">
    <property type="component" value="Chromosome 3"/>
</dbReference>
<protein>
    <submittedName>
        <fullName evidence="1">Uncharacterized protein</fullName>
    </submittedName>
</protein>
<dbReference type="EMBL" id="CP136892">
    <property type="protein sequence ID" value="WOL01605.1"/>
    <property type="molecule type" value="Genomic_DNA"/>
</dbReference>
<name>A0AAQ3QAJ3_9LILI</name>
<proteinExistence type="predicted"/>
<gene>
    <name evidence="1" type="ORF">Cni_G10322</name>
</gene>
<keyword evidence="2" id="KW-1185">Reference proteome</keyword>
<dbReference type="AlphaFoldDB" id="A0AAQ3QAJ3"/>
<reference evidence="1 2" key="1">
    <citation type="submission" date="2023-10" db="EMBL/GenBank/DDBJ databases">
        <title>Chromosome-scale genome assembly provides insights into flower coloration mechanisms of Canna indica.</title>
        <authorList>
            <person name="Li C."/>
        </authorList>
    </citation>
    <scope>NUCLEOTIDE SEQUENCE [LARGE SCALE GENOMIC DNA]</scope>
    <source>
        <tissue evidence="1">Flower</tissue>
    </source>
</reference>